<dbReference type="Gene3D" id="2.10.25.10">
    <property type="entry name" value="Laminin"/>
    <property type="match status" value="1"/>
</dbReference>
<keyword evidence="2" id="KW-0245">EGF-like domain</keyword>
<dbReference type="PhylomeDB" id="A7TAQ4"/>
<feature type="disulfide bond" evidence="2">
    <location>
        <begin position="123"/>
        <end position="140"/>
    </location>
</feature>
<dbReference type="Pfam" id="PF00008">
    <property type="entry name" value="EGF"/>
    <property type="match status" value="1"/>
</dbReference>
<dbReference type="PROSITE" id="PS00022">
    <property type="entry name" value="EGF_1"/>
    <property type="match status" value="1"/>
</dbReference>
<dbReference type="SUPFAM" id="SSF57196">
    <property type="entry name" value="EGF/Laminin"/>
    <property type="match status" value="1"/>
</dbReference>
<feature type="disulfide bond" evidence="2">
    <location>
        <begin position="142"/>
        <end position="151"/>
    </location>
</feature>
<reference evidence="5 6" key="1">
    <citation type="journal article" date="2007" name="Science">
        <title>Sea anemone genome reveals ancestral eumetazoan gene repertoire and genomic organization.</title>
        <authorList>
            <person name="Putnam N.H."/>
            <person name="Srivastava M."/>
            <person name="Hellsten U."/>
            <person name="Dirks B."/>
            <person name="Chapman J."/>
            <person name="Salamov A."/>
            <person name="Terry A."/>
            <person name="Shapiro H."/>
            <person name="Lindquist E."/>
            <person name="Kapitonov V.V."/>
            <person name="Jurka J."/>
            <person name="Genikhovich G."/>
            <person name="Grigoriev I.V."/>
            <person name="Lucas S.M."/>
            <person name="Steele R.E."/>
            <person name="Finnerty J.R."/>
            <person name="Technau U."/>
            <person name="Martindale M.Q."/>
            <person name="Rokhsar D.S."/>
        </authorList>
    </citation>
    <scope>NUCLEOTIDE SEQUENCE [LARGE SCALE GENOMIC DNA]</scope>
    <source>
        <strain evidence="6">CH2 X CH6</strain>
    </source>
</reference>
<protein>
    <recommendedName>
        <fullName evidence="4">EGF-like domain-containing protein</fullName>
    </recommendedName>
</protein>
<dbReference type="PROSITE" id="PS50026">
    <property type="entry name" value="EGF_3"/>
    <property type="match status" value="1"/>
</dbReference>
<feature type="domain" description="EGF-like" evidence="4">
    <location>
        <begin position="114"/>
        <end position="152"/>
    </location>
</feature>
<evidence type="ECO:0000313" key="5">
    <source>
        <dbReference type="EMBL" id="EDO26917.1"/>
    </source>
</evidence>
<dbReference type="HOGENOM" id="CLU_117831_0_0_1"/>
<evidence type="ECO:0000256" key="2">
    <source>
        <dbReference type="PROSITE-ProRule" id="PRU00076"/>
    </source>
</evidence>
<evidence type="ECO:0000313" key="6">
    <source>
        <dbReference type="Proteomes" id="UP000001593"/>
    </source>
</evidence>
<keyword evidence="2" id="KW-1015">Disulfide bond</keyword>
<keyword evidence="6" id="KW-1185">Reference proteome</keyword>
<dbReference type="Proteomes" id="UP000001593">
    <property type="component" value="Unassembled WGS sequence"/>
</dbReference>
<dbReference type="STRING" id="45351.A7TAQ4"/>
<evidence type="ECO:0000256" key="3">
    <source>
        <dbReference type="SAM" id="SignalP"/>
    </source>
</evidence>
<gene>
    <name evidence="5" type="ORF">NEMVEDRAFT_v1g224598</name>
</gene>
<dbReference type="EMBL" id="DS474327">
    <property type="protein sequence ID" value="EDO26917.1"/>
    <property type="molecule type" value="Genomic_DNA"/>
</dbReference>
<feature type="signal peptide" evidence="3">
    <location>
        <begin position="1"/>
        <end position="17"/>
    </location>
</feature>
<dbReference type="PROSITE" id="PS01186">
    <property type="entry name" value="EGF_2"/>
    <property type="match status" value="1"/>
</dbReference>
<dbReference type="OMA" id="FANFNEH"/>
<evidence type="ECO:0000259" key="4">
    <source>
        <dbReference type="PROSITE" id="PS50026"/>
    </source>
</evidence>
<evidence type="ECO:0000256" key="1">
    <source>
        <dbReference type="ARBA" id="ARBA00006373"/>
    </source>
</evidence>
<comment type="caution">
    <text evidence="2">Lacks conserved residue(s) required for the propagation of feature annotation.</text>
</comment>
<sequence length="153" mass="16875">MYLFLVSCLLMACSSNGKNQKTVGNVGGEFSFANFNEHLNSYLEVQALVRTMEPNLMMCWEKCMDEFPSCLSINAGKKDSADSIYKTWCELLSDDKFNASDKFNFNTSSNHYSIPNPCDQLKCANGGKCRANYGGNTGKCQCGPGFTGETCET</sequence>
<organism evidence="5 6">
    <name type="scientific">Nematostella vectensis</name>
    <name type="common">Starlet sea anemone</name>
    <dbReference type="NCBI Taxonomy" id="45351"/>
    <lineage>
        <taxon>Eukaryota</taxon>
        <taxon>Metazoa</taxon>
        <taxon>Cnidaria</taxon>
        <taxon>Anthozoa</taxon>
        <taxon>Hexacorallia</taxon>
        <taxon>Actiniaria</taxon>
        <taxon>Edwardsiidae</taxon>
        <taxon>Nematostella</taxon>
    </lineage>
</organism>
<keyword evidence="3" id="KW-0732">Signal</keyword>
<dbReference type="InterPro" id="IPR000742">
    <property type="entry name" value="EGF"/>
</dbReference>
<accession>A7TAQ4</accession>
<dbReference type="AlphaFoldDB" id="A7TAQ4"/>
<feature type="non-terminal residue" evidence="5">
    <location>
        <position position="1"/>
    </location>
</feature>
<name>A7TAQ4_NEMVE</name>
<comment type="similarity">
    <text evidence="1">Belongs to the EGF domain peptide family.</text>
</comment>
<feature type="chain" id="PRO_5002715661" description="EGF-like domain-containing protein" evidence="3">
    <location>
        <begin position="18"/>
        <end position="153"/>
    </location>
</feature>
<proteinExistence type="inferred from homology"/>
<dbReference type="SMART" id="SM00181">
    <property type="entry name" value="EGF"/>
    <property type="match status" value="1"/>
</dbReference>
<dbReference type="InParanoid" id="A7TAQ4"/>
<dbReference type="KEGG" id="nve:5497144"/>